<evidence type="ECO:0000313" key="2">
    <source>
        <dbReference type="Proteomes" id="UP001437460"/>
    </source>
</evidence>
<name>A0ABV1HMC3_9FIRM</name>
<keyword evidence="2" id="KW-1185">Reference proteome</keyword>
<proteinExistence type="predicted"/>
<gene>
    <name evidence="1" type="ORF">WMO41_09850</name>
</gene>
<organism evidence="1 2">
    <name type="scientific">Ventrimonas faecis</name>
    <dbReference type="NCBI Taxonomy" id="3133170"/>
    <lineage>
        <taxon>Bacteria</taxon>
        <taxon>Bacillati</taxon>
        <taxon>Bacillota</taxon>
        <taxon>Clostridia</taxon>
        <taxon>Lachnospirales</taxon>
        <taxon>Lachnospiraceae</taxon>
        <taxon>Ventrimonas</taxon>
    </lineage>
</organism>
<protein>
    <submittedName>
        <fullName evidence="1">Uncharacterized protein</fullName>
    </submittedName>
</protein>
<accession>A0ABV1HMC3</accession>
<dbReference type="Proteomes" id="UP001437460">
    <property type="component" value="Unassembled WGS sequence"/>
</dbReference>
<dbReference type="EMBL" id="JBBMFJ010000019">
    <property type="protein sequence ID" value="MEQ2563456.1"/>
    <property type="molecule type" value="Genomic_DNA"/>
</dbReference>
<comment type="caution">
    <text evidence="1">The sequence shown here is derived from an EMBL/GenBank/DDBJ whole genome shotgun (WGS) entry which is preliminary data.</text>
</comment>
<evidence type="ECO:0000313" key="1">
    <source>
        <dbReference type="EMBL" id="MEQ2563456.1"/>
    </source>
</evidence>
<reference evidence="1 2" key="1">
    <citation type="submission" date="2024-03" db="EMBL/GenBank/DDBJ databases">
        <title>Human intestinal bacterial collection.</title>
        <authorList>
            <person name="Pauvert C."/>
            <person name="Hitch T.C.A."/>
            <person name="Clavel T."/>
        </authorList>
    </citation>
    <scope>NUCLEOTIDE SEQUENCE [LARGE SCALE GENOMIC DNA]</scope>
    <source>
        <strain evidence="1 2">CLA-AP-H27</strain>
    </source>
</reference>
<sequence>MLENEALQMIQKMNVKINGTEEIVKKFYETLESAKRAIKKGIEVHPLAALHDDKKGTLYTCSSCATRLRWGPNAARLTNYCHRCGQKIDWIGTPRE</sequence>
<dbReference type="RefSeq" id="WP_349229596.1">
    <property type="nucleotide sequence ID" value="NZ_JBBMFJ010000019.1"/>
</dbReference>